<feature type="repeat" description="Solcar" evidence="10">
    <location>
        <begin position="44"/>
        <end position="147"/>
    </location>
</feature>
<dbReference type="Proteomes" id="UP000271241">
    <property type="component" value="Unassembled WGS sequence"/>
</dbReference>
<evidence type="ECO:0000256" key="10">
    <source>
        <dbReference type="PROSITE-ProRule" id="PRU00282"/>
    </source>
</evidence>
<evidence type="ECO:0000256" key="4">
    <source>
        <dbReference type="ARBA" id="ARBA00022692"/>
    </source>
</evidence>
<dbReference type="Pfam" id="PF00153">
    <property type="entry name" value="Mito_carr"/>
    <property type="match status" value="3"/>
</dbReference>
<reference evidence="13" key="1">
    <citation type="journal article" date="2018" name="Nat. Microbiol.">
        <title>Leveraging single-cell genomics to expand the fungal tree of life.</title>
        <authorList>
            <person name="Ahrendt S.R."/>
            <person name="Quandt C.A."/>
            <person name="Ciobanu D."/>
            <person name="Clum A."/>
            <person name="Salamov A."/>
            <person name="Andreopoulos B."/>
            <person name="Cheng J.F."/>
            <person name="Woyke T."/>
            <person name="Pelin A."/>
            <person name="Henrissat B."/>
            <person name="Reynolds N.K."/>
            <person name="Benny G.L."/>
            <person name="Smith M.E."/>
            <person name="James T.Y."/>
            <person name="Grigoriev I.V."/>
        </authorList>
    </citation>
    <scope>NUCLEOTIDE SEQUENCE [LARGE SCALE GENOMIC DNA]</scope>
    <source>
        <strain evidence="13">RSA 1356</strain>
    </source>
</reference>
<evidence type="ECO:0000256" key="1">
    <source>
        <dbReference type="ARBA" id="ARBA00004448"/>
    </source>
</evidence>
<comment type="subcellular location">
    <subcellularLocation>
        <location evidence="1">Mitochondrion inner membrane</location>
        <topology evidence="1">Multi-pass membrane protein</topology>
    </subcellularLocation>
</comment>
<evidence type="ECO:0000313" key="13">
    <source>
        <dbReference type="Proteomes" id="UP000271241"/>
    </source>
</evidence>
<dbReference type="EMBL" id="KZ992497">
    <property type="protein sequence ID" value="RKP09663.1"/>
    <property type="molecule type" value="Genomic_DNA"/>
</dbReference>
<accession>A0A4P9XTZ6</accession>
<evidence type="ECO:0000313" key="12">
    <source>
        <dbReference type="EMBL" id="RKP09663.1"/>
    </source>
</evidence>
<dbReference type="SUPFAM" id="SSF103506">
    <property type="entry name" value="Mitochondrial carrier"/>
    <property type="match status" value="1"/>
</dbReference>
<evidence type="ECO:0000256" key="8">
    <source>
        <dbReference type="ARBA" id="ARBA00023128"/>
    </source>
</evidence>
<keyword evidence="8" id="KW-0496">Mitochondrion</keyword>
<name>A0A4P9XTZ6_9FUNG</name>
<organism evidence="12 13">
    <name type="scientific">Thamnocephalis sphaerospora</name>
    <dbReference type="NCBI Taxonomy" id="78915"/>
    <lineage>
        <taxon>Eukaryota</taxon>
        <taxon>Fungi</taxon>
        <taxon>Fungi incertae sedis</taxon>
        <taxon>Zoopagomycota</taxon>
        <taxon>Zoopagomycotina</taxon>
        <taxon>Zoopagomycetes</taxon>
        <taxon>Zoopagales</taxon>
        <taxon>Sigmoideomycetaceae</taxon>
        <taxon>Thamnocephalis</taxon>
    </lineage>
</organism>
<evidence type="ECO:0000256" key="9">
    <source>
        <dbReference type="ARBA" id="ARBA00023136"/>
    </source>
</evidence>
<feature type="repeat" description="Solcar" evidence="10">
    <location>
        <begin position="270"/>
        <end position="362"/>
    </location>
</feature>
<evidence type="ECO:0000256" key="11">
    <source>
        <dbReference type="RuleBase" id="RU000488"/>
    </source>
</evidence>
<evidence type="ECO:0000256" key="2">
    <source>
        <dbReference type="ARBA" id="ARBA00006375"/>
    </source>
</evidence>
<keyword evidence="5" id="KW-0677">Repeat</keyword>
<comment type="similarity">
    <text evidence="2 11">Belongs to the mitochondrial carrier (TC 2.A.29) family.</text>
</comment>
<sequence length="370" mass="38889">MAAATASVPNVGVHVGNGEHTLAAEHTGGSRVGIHAAHASAIARYPILGFLAGAIAACGAVTVTNPLEVVKTRMQLQGELGQLAAPNGQASGSGMAARAYPSTLSAMRTIARHEGARSLQKGLGAAYAYQVAMNGARLGMYEPTKRWLLRCNAQIRGVEIVHTSNGVDPVAVRVVAGGLAGAAGAVLGSPLYLVKTRLQSHSEHIRIGHQHQYRGTLHGLRAIFATEGGLRGLFRGADAAMMRAMVGSAVQLSTYDQCKAFVTQTLGLRNGWPAHTAASFITGVAVCCAMNPFDVVSTRVYNQAHDPVTGAGRLYRGPFDCLVKTVRAEGVRGLFKGLGAHYLRIGPHTVLTFVLLEQAKAAIETAWSRW</sequence>
<dbReference type="InterPro" id="IPR023395">
    <property type="entry name" value="MCP_dom_sf"/>
</dbReference>
<dbReference type="GO" id="GO:0005743">
    <property type="term" value="C:mitochondrial inner membrane"/>
    <property type="evidence" value="ECO:0007669"/>
    <property type="project" value="UniProtKB-SubCell"/>
</dbReference>
<dbReference type="InterPro" id="IPR018108">
    <property type="entry name" value="MCP_transmembrane"/>
</dbReference>
<keyword evidence="9 10" id="KW-0472">Membrane</keyword>
<keyword evidence="7" id="KW-1133">Transmembrane helix</keyword>
<evidence type="ECO:0000256" key="6">
    <source>
        <dbReference type="ARBA" id="ARBA00022792"/>
    </source>
</evidence>
<evidence type="ECO:0000256" key="3">
    <source>
        <dbReference type="ARBA" id="ARBA00022448"/>
    </source>
</evidence>
<keyword evidence="13" id="KW-1185">Reference proteome</keyword>
<dbReference type="PANTHER" id="PTHR45928:SF1">
    <property type="entry name" value="RE38146P"/>
    <property type="match status" value="1"/>
</dbReference>
<dbReference type="Gene3D" id="1.50.40.10">
    <property type="entry name" value="Mitochondrial carrier domain"/>
    <property type="match status" value="1"/>
</dbReference>
<dbReference type="InterPro" id="IPR051508">
    <property type="entry name" value="Mito_Carrier_Antiporter"/>
</dbReference>
<evidence type="ECO:0000256" key="7">
    <source>
        <dbReference type="ARBA" id="ARBA00022989"/>
    </source>
</evidence>
<dbReference type="AlphaFoldDB" id="A0A4P9XTZ6"/>
<evidence type="ECO:0000256" key="5">
    <source>
        <dbReference type="ARBA" id="ARBA00022737"/>
    </source>
</evidence>
<feature type="repeat" description="Solcar" evidence="10">
    <location>
        <begin position="168"/>
        <end position="261"/>
    </location>
</feature>
<proteinExistence type="inferred from homology"/>
<protein>
    <submittedName>
        <fullName evidence="12">Mitochondrial carrier domain-containing protein</fullName>
    </submittedName>
</protein>
<keyword evidence="3 11" id="KW-0813">Transport</keyword>
<dbReference type="OrthoDB" id="6703404at2759"/>
<gene>
    <name evidence="12" type="ORF">THASP1DRAFT_28547</name>
</gene>
<dbReference type="PANTHER" id="PTHR45928">
    <property type="entry name" value="RE38146P"/>
    <property type="match status" value="1"/>
</dbReference>
<keyword evidence="4 10" id="KW-0812">Transmembrane</keyword>
<keyword evidence="6" id="KW-0999">Mitochondrion inner membrane</keyword>
<dbReference type="PROSITE" id="PS50920">
    <property type="entry name" value="SOLCAR"/>
    <property type="match status" value="3"/>
</dbReference>